<proteinExistence type="predicted"/>
<reference evidence="1 2" key="1">
    <citation type="submission" date="2018-09" db="EMBL/GenBank/DDBJ databases">
        <title>Metagenome Assembled Genomes from an Advanced Water Purification Facility.</title>
        <authorList>
            <person name="Stamps B.W."/>
            <person name="Spear J.R."/>
        </authorList>
    </citation>
    <scope>NUCLEOTIDE SEQUENCE [LARGE SCALE GENOMIC DNA]</scope>
    <source>
        <strain evidence="1">Bin_63_2</strain>
    </source>
</reference>
<protein>
    <submittedName>
        <fullName evidence="1">Uncharacterized protein</fullName>
    </submittedName>
</protein>
<comment type="caution">
    <text evidence="1">The sequence shown here is derived from an EMBL/GenBank/DDBJ whole genome shotgun (WGS) entry which is preliminary data.</text>
</comment>
<sequence length="292" mass="34224">MVTFTKLYVRSFELDSVTIFWAIEDISKEDDIYAYSMELLKSESYNGPYDKVAGPFFNIFQYRDPLNLEDHKNRNIYYKIKVTDIRTGETKVEGPTAQLPEPDLYAMEILRQEDMLFRNFIGRRCYTFPRKTFGQICICVQPQQMRGQRANCKTCYGTLYLGGFNSPTAAYIQFDPNARSTQLTPAINHNINFTTCRLIAYPPLNIGDLIIDPENHRWRVEQVQVTKRLGYDVHQECQVKEILRGDIEYELPVLDDIKKVDDIFDWRNRVNPTTFEYKEKPNYEGKKPDGVL</sequence>
<evidence type="ECO:0000313" key="1">
    <source>
        <dbReference type="EMBL" id="TXG77383.1"/>
    </source>
</evidence>
<accession>A0A5C7J7K4</accession>
<evidence type="ECO:0000313" key="2">
    <source>
        <dbReference type="Proteomes" id="UP000321026"/>
    </source>
</evidence>
<name>A0A5C7J7K4_9BACT</name>
<gene>
    <name evidence="1" type="ORF">E6Q11_02885</name>
</gene>
<dbReference type="EMBL" id="SSDS01000047">
    <property type="protein sequence ID" value="TXG77383.1"/>
    <property type="molecule type" value="Genomic_DNA"/>
</dbReference>
<organism evidence="1 2">
    <name type="scientific">Candidatus Dojkabacteria bacterium</name>
    <dbReference type="NCBI Taxonomy" id="2099670"/>
    <lineage>
        <taxon>Bacteria</taxon>
        <taxon>Candidatus Dojkabacteria</taxon>
    </lineage>
</organism>
<dbReference type="Proteomes" id="UP000321026">
    <property type="component" value="Unassembled WGS sequence"/>
</dbReference>
<dbReference type="AlphaFoldDB" id="A0A5C7J7K4"/>